<dbReference type="SMART" id="SM00560">
    <property type="entry name" value="LamGL"/>
    <property type="match status" value="1"/>
</dbReference>
<feature type="signal peptide" evidence="3">
    <location>
        <begin position="1"/>
        <end position="30"/>
    </location>
</feature>
<dbReference type="Gene3D" id="2.60.120.200">
    <property type="match status" value="1"/>
</dbReference>
<dbReference type="GO" id="GO:0005975">
    <property type="term" value="P:carbohydrate metabolic process"/>
    <property type="evidence" value="ECO:0007669"/>
    <property type="project" value="InterPro"/>
</dbReference>
<dbReference type="InterPro" id="IPR008928">
    <property type="entry name" value="6-hairpin_glycosidase_sf"/>
</dbReference>
<dbReference type="InterPro" id="IPR006311">
    <property type="entry name" value="TAT_signal"/>
</dbReference>
<dbReference type="PANTHER" id="PTHR31151">
    <property type="entry name" value="PROLINE-TRNA LIGASE (DUF1680)"/>
    <property type="match status" value="1"/>
</dbReference>
<evidence type="ECO:0000256" key="1">
    <source>
        <dbReference type="ARBA" id="ARBA00022729"/>
    </source>
</evidence>
<reference evidence="5 6" key="1">
    <citation type="submission" date="2020-08" db="EMBL/GenBank/DDBJ databases">
        <title>Sequencing the genomes of 1000 actinobacteria strains.</title>
        <authorList>
            <person name="Klenk H.-P."/>
        </authorList>
    </citation>
    <scope>NUCLEOTIDE SEQUENCE [LARGE SCALE GENOMIC DNA]</scope>
    <source>
        <strain evidence="5 6">DSM 45486</strain>
    </source>
</reference>
<dbReference type="SUPFAM" id="SSF49899">
    <property type="entry name" value="Concanavalin A-like lectins/glucanases"/>
    <property type="match status" value="1"/>
</dbReference>
<evidence type="ECO:0000313" key="6">
    <source>
        <dbReference type="Proteomes" id="UP000552097"/>
    </source>
</evidence>
<dbReference type="EMBL" id="JACHMO010000001">
    <property type="protein sequence ID" value="MBB5801486.1"/>
    <property type="molecule type" value="Genomic_DNA"/>
</dbReference>
<dbReference type="AlphaFoldDB" id="A0A7W9HGF0"/>
<dbReference type="SUPFAM" id="SSF48208">
    <property type="entry name" value="Six-hairpin glycosidases"/>
    <property type="match status" value="1"/>
</dbReference>
<evidence type="ECO:0000256" key="3">
    <source>
        <dbReference type="SAM" id="SignalP"/>
    </source>
</evidence>
<dbReference type="Pfam" id="PF07944">
    <property type="entry name" value="Beta-AFase-like_GH127_cat"/>
    <property type="match status" value="1"/>
</dbReference>
<evidence type="ECO:0000313" key="5">
    <source>
        <dbReference type="EMBL" id="MBB5801486.1"/>
    </source>
</evidence>
<feature type="domain" description="LamG-like jellyroll fold" evidence="4">
    <location>
        <begin position="682"/>
        <end position="819"/>
    </location>
</feature>
<sequence length="829" mass="88586">MPTPSRRAVLHAGAVVAAAATALPAATAHASAPTTAAARPDIGVSAEPFPLGAVSLLAGPFQSNTGRTHTYLKFLDPERLLHTFRLNVGLPSTAVACGGWESPTTELRGHSTGHVLTALAQAYARTGDTAFRTKGDHLVAQLAVCQDRAQAAGYNTGYLSAFPESFITRVEERQAVWAPYYTLHKIMAGLLDMHLLAGNAQALTVLTRMAAWVGWRNGRLTLAQRQAMLRTEFGGMNEVLANLYQLTGDPAHLTAAQYFDHAEIFDPLAANTDALNGYHANTQIPKALGAIREYHATGLARYRDIATNFWHIVVGAHTYAIGGNSNGEYFKTPGRIASELSDHTCECCNTYNMLKLTRQLFRTDQRAHYFDFYEKALYNHLLGAQNPASAHGHHSYYVPLRPGGQRTYSNDYYDFTCCHGTGMETNSKHGDSVYFHAGNTLYVNLFIASVLTWPGRGITVRQDTGFPESPTTRLTVTGSGPIDLRVRIPSWAAGSQLRLNGAVQDVPVVPGTYARLNRTWASGDVVEVGLPMTLTRESTPDNPAVQAVRHGPIVLAGGYGTTNLTSMPTLQPATLRATTTPLRYTATASTGQVTLLPFYQLHGQRYTVYWNVTDTPAPPPFIAHYPFDEAAGSVAADATGNGRTATLAGGAKWTTGRSGSAVDLGGSGEHVLLPAGLLTGATAFSVATWVWLGSVTTWSRVFDFGTGPTTCLFLTPRSSAGGLRFAITTGGAGAEQRIDAPAPLPSGAWTHVAVTQVGNVGVLYVNGVETARNTALTLRPSALGSTTQNWIGRSQYAGDPYLDGAVDGFRVYGRALTASEVADLNATGR</sequence>
<organism evidence="5 6">
    <name type="scientific">Saccharothrix ecbatanensis</name>
    <dbReference type="NCBI Taxonomy" id="1105145"/>
    <lineage>
        <taxon>Bacteria</taxon>
        <taxon>Bacillati</taxon>
        <taxon>Actinomycetota</taxon>
        <taxon>Actinomycetes</taxon>
        <taxon>Pseudonocardiales</taxon>
        <taxon>Pseudonocardiaceae</taxon>
        <taxon>Saccharothrix</taxon>
    </lineage>
</organism>
<keyword evidence="1 3" id="KW-0732">Signal</keyword>
<dbReference type="RefSeq" id="WP_184917367.1">
    <property type="nucleotide sequence ID" value="NZ_JACHMO010000001.1"/>
</dbReference>
<dbReference type="InterPro" id="IPR006558">
    <property type="entry name" value="LamG-like"/>
</dbReference>
<keyword evidence="6" id="KW-1185">Reference proteome</keyword>
<dbReference type="InterPro" id="IPR013320">
    <property type="entry name" value="ConA-like_dom_sf"/>
</dbReference>
<evidence type="ECO:0000256" key="2">
    <source>
        <dbReference type="ARBA" id="ARBA00023157"/>
    </source>
</evidence>
<comment type="caution">
    <text evidence="5">The sequence shown here is derived from an EMBL/GenBank/DDBJ whole genome shotgun (WGS) entry which is preliminary data.</text>
</comment>
<dbReference type="InterPro" id="IPR049046">
    <property type="entry name" value="Beta-AFase-like_GH127_middle"/>
</dbReference>
<keyword evidence="2" id="KW-1015">Disulfide bond</keyword>
<feature type="chain" id="PRO_5030999597" evidence="3">
    <location>
        <begin position="31"/>
        <end position="829"/>
    </location>
</feature>
<dbReference type="Pfam" id="PF20736">
    <property type="entry name" value="Glyco_hydro127M"/>
    <property type="match status" value="1"/>
</dbReference>
<dbReference type="Pfam" id="PF13385">
    <property type="entry name" value="Laminin_G_3"/>
    <property type="match status" value="1"/>
</dbReference>
<dbReference type="InterPro" id="IPR012878">
    <property type="entry name" value="Beta-AFase-like_GH127_cat"/>
</dbReference>
<protein>
    <submittedName>
        <fullName evidence="5">DUF1680 family protein</fullName>
    </submittedName>
</protein>
<name>A0A7W9HGF0_9PSEU</name>
<evidence type="ECO:0000259" key="4">
    <source>
        <dbReference type="SMART" id="SM00560"/>
    </source>
</evidence>
<dbReference type="Proteomes" id="UP000552097">
    <property type="component" value="Unassembled WGS sequence"/>
</dbReference>
<proteinExistence type="predicted"/>
<dbReference type="PROSITE" id="PS51318">
    <property type="entry name" value="TAT"/>
    <property type="match status" value="1"/>
</dbReference>
<gene>
    <name evidence="5" type="ORF">F4560_001254</name>
</gene>
<dbReference type="PANTHER" id="PTHR31151:SF0">
    <property type="entry name" value="PROLINE-TRNA LIGASE (DUF1680)"/>
    <property type="match status" value="1"/>
</dbReference>
<accession>A0A7W9HGF0</accession>